<organism evidence="1 2">
    <name type="scientific">Halorussus caseinilyticus</name>
    <dbReference type="NCBI Taxonomy" id="3034025"/>
    <lineage>
        <taxon>Archaea</taxon>
        <taxon>Methanobacteriati</taxon>
        <taxon>Methanobacteriota</taxon>
        <taxon>Stenosarchaea group</taxon>
        <taxon>Halobacteria</taxon>
        <taxon>Halobacteriales</taxon>
        <taxon>Haladaptataceae</taxon>
        <taxon>Halorussus</taxon>
    </lineage>
</organism>
<comment type="caution">
    <text evidence="1">The sequence shown here is derived from an EMBL/GenBank/DDBJ whole genome shotgun (WGS) entry which is preliminary data.</text>
</comment>
<reference evidence="1 2" key="1">
    <citation type="journal article" date="2019" name="Int. J. Syst. Evol. Microbiol.">
        <title>The Global Catalogue of Microorganisms (GCM) 10K type strain sequencing project: providing services to taxonomists for standard genome sequencing and annotation.</title>
        <authorList>
            <consortium name="The Broad Institute Genomics Platform"/>
            <consortium name="The Broad Institute Genome Sequencing Center for Infectious Disease"/>
            <person name="Wu L."/>
            <person name="Ma J."/>
        </authorList>
    </citation>
    <scope>NUCLEOTIDE SEQUENCE [LARGE SCALE GENOMIC DNA]</scope>
    <source>
        <strain evidence="1 2">DT72</strain>
    </source>
</reference>
<dbReference type="AlphaFoldDB" id="A0ABD5WH26"/>
<gene>
    <name evidence="1" type="ORF">ACFQJ6_06285</name>
</gene>
<dbReference type="Proteomes" id="UP001596407">
    <property type="component" value="Unassembled WGS sequence"/>
</dbReference>
<evidence type="ECO:0000313" key="2">
    <source>
        <dbReference type="Proteomes" id="UP001596407"/>
    </source>
</evidence>
<keyword evidence="2" id="KW-1185">Reference proteome</keyword>
<dbReference type="RefSeq" id="WP_382209260.1">
    <property type="nucleotide sequence ID" value="NZ_JBHSZH010000005.1"/>
</dbReference>
<name>A0ABD5WH26_9EURY</name>
<accession>A0ABD5WH26</accession>
<sequence>MIEWDETDFGLRVFDRTKTEVSIETDAWEAVDAGYDIERPLDETVSGYVSEIRFPAALVKATGLDSGEEYKHAGDAEPLELDAENYLLNISLNVKTYLRFSGAVTV</sequence>
<proteinExistence type="predicted"/>
<protein>
    <submittedName>
        <fullName evidence="1">Uncharacterized protein</fullName>
    </submittedName>
</protein>
<dbReference type="EMBL" id="JBHSZH010000005">
    <property type="protein sequence ID" value="MFC7079804.1"/>
    <property type="molecule type" value="Genomic_DNA"/>
</dbReference>
<evidence type="ECO:0000313" key="1">
    <source>
        <dbReference type="EMBL" id="MFC7079804.1"/>
    </source>
</evidence>